<feature type="compositionally biased region" description="Polar residues" evidence="4">
    <location>
        <begin position="738"/>
        <end position="748"/>
    </location>
</feature>
<evidence type="ECO:0000256" key="4">
    <source>
        <dbReference type="SAM" id="MobiDB-lite"/>
    </source>
</evidence>
<comment type="caution">
    <text evidence="8">The sequence shown here is derived from an EMBL/GenBank/DDBJ whole genome shotgun (WGS) entry which is preliminary data.</text>
</comment>
<dbReference type="SMART" id="SM00454">
    <property type="entry name" value="SAM"/>
    <property type="match status" value="1"/>
</dbReference>
<evidence type="ECO:0000313" key="8">
    <source>
        <dbReference type="EMBL" id="KAK5779474.1"/>
    </source>
</evidence>
<feature type="region of interest" description="Disordered" evidence="4">
    <location>
        <begin position="610"/>
        <end position="636"/>
    </location>
</feature>
<sequence>MSTTNYETFDQNISNISKLPKKNFPMRVVVNTYSRQMDDELDLVPGDKIHVITDDEEYNDGWYFGKNLNTGKMGLFPKNFTQVVDNKDSIMNKKSHRRNSSLINSTTTTTAINQNNLKTHNNDSFIFEENTKNNNNKSINNNYNQNLKSEMVVNTTMNDIDQALRALKNDSMDILGDLSSINTSHSGTIGSLTNTSFPNENTFKFPFNLKQTKGLSSLPISSLADPYNHITDSTFSQKDYTFDIRNLKQWSPNEIANYFIKKGIDIKTASLFEKHKINGSILLELELLHLKELDINSFGTRFTIFKIIEDLKEQLKKDFNHNILNTNSFKSQLSTSTINNNDTNIHDNDSLLPAASIPSVDNNNNNNNNHNNMNPREKLPNNHRVNSVASHSRKPSGISVNNQTLKLTSEKLAGLAISSNEHLFDSPGAAPKPPSYPSPVQPRLSPTVNKNVNMSPSINKYSSPREKYENKNRPPTKLENNYIRTNPEYKFGSLQRPSDLNNISENESLTTSLNAHKIKSSTKNVVRSTFNIPTTNFPVSSSTTPLPTSTTETNITSRYSKVYIHSNQTTSMEHRIPSYHKKSISGGSFIDLFSRISSMSPSRTDLLEDNESTMVPDRPNSVIYGHSRSSSGVPYHMRKSSQGLLDIKKHRRASSVLSFFSPTKVDTDQEVNFHGHGTISHSRKPSVINSPLKQEIKENVESSLNKTPKTKSYRHSMFVGNSATISTLATITPKKQELTSPKNISSSAGKRPKSELSTSHKAKQILRFSSSDKKKTSAFVEGIRNVTVEEAIKDASCYGWMYKKSSGTMGTWKKRFFTLHGTRLSYFGSLNDTKERGLIDITGHRVVPIKDDDRLIAFYATSTRSGKYIFKLLPPQPGSKKGLTFTQPRVHYFSVESKEDIRSWLSALIKASIDIDDTVPVISTYAMPTVSLNEAKQMLKEAKEEMTLRIQENAANEYDEGKHIWEEKRESLGRLSSNVL</sequence>
<evidence type="ECO:0000313" key="9">
    <source>
        <dbReference type="Proteomes" id="UP001306508"/>
    </source>
</evidence>
<feature type="compositionally biased region" description="Basic and acidic residues" evidence="4">
    <location>
        <begin position="463"/>
        <end position="472"/>
    </location>
</feature>
<dbReference type="Gene3D" id="1.10.150.50">
    <property type="entry name" value="Transcription Factor, Ets-1"/>
    <property type="match status" value="1"/>
</dbReference>
<dbReference type="Proteomes" id="UP001306508">
    <property type="component" value="Unassembled WGS sequence"/>
</dbReference>
<evidence type="ECO:0000259" key="6">
    <source>
        <dbReference type="PROSITE" id="PS50003"/>
    </source>
</evidence>
<keyword evidence="1 3" id="KW-0728">SH3 domain</keyword>
<dbReference type="GO" id="GO:0001881">
    <property type="term" value="P:receptor recycling"/>
    <property type="evidence" value="ECO:0007669"/>
    <property type="project" value="TreeGrafter"/>
</dbReference>
<feature type="domain" description="PH" evidence="6">
    <location>
        <begin position="794"/>
        <end position="913"/>
    </location>
</feature>
<gene>
    <name evidence="8" type="ORF">RI543_003365</name>
</gene>
<dbReference type="SMART" id="SM00326">
    <property type="entry name" value="SH3"/>
    <property type="match status" value="1"/>
</dbReference>
<dbReference type="PANTHER" id="PTHR22902">
    <property type="entry name" value="SESQUIPEDALIAN"/>
    <property type="match status" value="1"/>
</dbReference>
<dbReference type="GO" id="GO:0007032">
    <property type="term" value="P:endosome organization"/>
    <property type="evidence" value="ECO:0007669"/>
    <property type="project" value="TreeGrafter"/>
</dbReference>
<dbReference type="InterPro" id="IPR045188">
    <property type="entry name" value="Boi1/Boi2-like"/>
</dbReference>
<dbReference type="InterPro" id="IPR001452">
    <property type="entry name" value="SH3_domain"/>
</dbReference>
<evidence type="ECO:0000259" key="5">
    <source>
        <dbReference type="PROSITE" id="PS50002"/>
    </source>
</evidence>
<dbReference type="PROSITE" id="PS50003">
    <property type="entry name" value="PH_DOMAIN"/>
    <property type="match status" value="1"/>
</dbReference>
<dbReference type="Pfam" id="PF00169">
    <property type="entry name" value="PH"/>
    <property type="match status" value="1"/>
</dbReference>
<dbReference type="SUPFAM" id="SSF47769">
    <property type="entry name" value="SAM/Pointed domain"/>
    <property type="match status" value="1"/>
</dbReference>
<dbReference type="EMBL" id="JAWIZZ010000047">
    <property type="protein sequence ID" value="KAK5779474.1"/>
    <property type="molecule type" value="Genomic_DNA"/>
</dbReference>
<dbReference type="GO" id="GO:0005802">
    <property type="term" value="C:trans-Golgi network"/>
    <property type="evidence" value="ECO:0007669"/>
    <property type="project" value="TreeGrafter"/>
</dbReference>
<dbReference type="GO" id="GO:0005769">
    <property type="term" value="C:early endosome"/>
    <property type="evidence" value="ECO:0007669"/>
    <property type="project" value="TreeGrafter"/>
</dbReference>
<keyword evidence="9" id="KW-1185">Reference proteome</keyword>
<feature type="domain" description="SAM" evidence="7">
    <location>
        <begin position="250"/>
        <end position="314"/>
    </location>
</feature>
<dbReference type="PANTHER" id="PTHR22902:SF27">
    <property type="entry name" value="PLECKSTRIN HOMOLOGY DOMAIN-CONTAINING FAMILY A MEMBER 3"/>
    <property type="match status" value="1"/>
</dbReference>
<feature type="region of interest" description="Disordered" evidence="4">
    <location>
        <begin position="340"/>
        <end position="399"/>
    </location>
</feature>
<dbReference type="PROSITE" id="PS50002">
    <property type="entry name" value="SH3"/>
    <property type="match status" value="1"/>
</dbReference>
<dbReference type="SMART" id="SM00233">
    <property type="entry name" value="PH"/>
    <property type="match status" value="1"/>
</dbReference>
<dbReference type="Gene3D" id="2.30.29.30">
    <property type="entry name" value="Pleckstrin-homology domain (PH domain)/Phosphotyrosine-binding domain (PTB)"/>
    <property type="match status" value="1"/>
</dbReference>
<dbReference type="FunFam" id="2.30.29.30:FF:000230">
    <property type="entry name" value="Polarized growth protein (Boi2)"/>
    <property type="match status" value="1"/>
</dbReference>
<dbReference type="AlphaFoldDB" id="A0AAN7ZSB6"/>
<name>A0AAN7ZSB6_9SACH</name>
<organism evidence="8 9">
    <name type="scientific">Arxiozyma heterogenica</name>
    <dbReference type="NCBI Taxonomy" id="278026"/>
    <lineage>
        <taxon>Eukaryota</taxon>
        <taxon>Fungi</taxon>
        <taxon>Dikarya</taxon>
        <taxon>Ascomycota</taxon>
        <taxon>Saccharomycotina</taxon>
        <taxon>Saccharomycetes</taxon>
        <taxon>Saccharomycetales</taxon>
        <taxon>Saccharomycetaceae</taxon>
        <taxon>Arxiozyma</taxon>
    </lineage>
</organism>
<feature type="region of interest" description="Disordered" evidence="4">
    <location>
        <begin position="732"/>
        <end position="762"/>
    </location>
</feature>
<dbReference type="GO" id="GO:0005829">
    <property type="term" value="C:cytosol"/>
    <property type="evidence" value="ECO:0007669"/>
    <property type="project" value="GOC"/>
</dbReference>
<dbReference type="Pfam" id="PF00018">
    <property type="entry name" value="SH3_1"/>
    <property type="match status" value="1"/>
</dbReference>
<feature type="compositionally biased region" description="Pro residues" evidence="4">
    <location>
        <begin position="430"/>
        <end position="440"/>
    </location>
</feature>
<dbReference type="SUPFAM" id="SSF50729">
    <property type="entry name" value="PH domain-like"/>
    <property type="match status" value="1"/>
</dbReference>
<evidence type="ECO:0000256" key="3">
    <source>
        <dbReference type="PROSITE-ProRule" id="PRU00192"/>
    </source>
</evidence>
<feature type="domain" description="SH3" evidence="5">
    <location>
        <begin position="22"/>
        <end position="86"/>
    </location>
</feature>
<feature type="region of interest" description="Disordered" evidence="4">
    <location>
        <begin position="423"/>
        <end position="479"/>
    </location>
</feature>
<dbReference type="SUPFAM" id="SSF50044">
    <property type="entry name" value="SH3-domain"/>
    <property type="match status" value="1"/>
</dbReference>
<evidence type="ECO:0000259" key="7">
    <source>
        <dbReference type="PROSITE" id="PS50105"/>
    </source>
</evidence>
<proteinExistence type="predicted"/>
<feature type="compositionally biased region" description="Low complexity" evidence="4">
    <location>
        <begin position="362"/>
        <end position="374"/>
    </location>
</feature>
<dbReference type="InterPro" id="IPR011993">
    <property type="entry name" value="PH-like_dom_sf"/>
</dbReference>
<dbReference type="GO" id="GO:0055037">
    <property type="term" value="C:recycling endosome"/>
    <property type="evidence" value="ECO:0007669"/>
    <property type="project" value="TreeGrafter"/>
</dbReference>
<dbReference type="PROSITE" id="PS50105">
    <property type="entry name" value="SAM_DOMAIN"/>
    <property type="match status" value="1"/>
</dbReference>
<accession>A0AAN7ZSB6</accession>
<evidence type="ECO:0000256" key="2">
    <source>
        <dbReference type="ARBA" id="ARBA00022553"/>
    </source>
</evidence>
<reference evidence="9" key="1">
    <citation type="submission" date="2023-07" db="EMBL/GenBank/DDBJ databases">
        <title>A draft genome of Kazachstania heterogenica Y-27499.</title>
        <authorList>
            <person name="Donic C."/>
            <person name="Kralova J.S."/>
            <person name="Fidel L."/>
            <person name="Ben-Dor S."/>
            <person name="Jung S."/>
        </authorList>
    </citation>
    <scope>NUCLEOTIDE SEQUENCE [LARGE SCALE GENOMIC DNA]</scope>
    <source>
        <strain evidence="9">Y27499</strain>
    </source>
</reference>
<dbReference type="GO" id="GO:0042147">
    <property type="term" value="P:retrograde transport, endosome to Golgi"/>
    <property type="evidence" value="ECO:0007669"/>
    <property type="project" value="TreeGrafter"/>
</dbReference>
<dbReference type="InterPro" id="IPR013761">
    <property type="entry name" value="SAM/pointed_sf"/>
</dbReference>
<dbReference type="InterPro" id="IPR001660">
    <property type="entry name" value="SAM"/>
</dbReference>
<dbReference type="Gene3D" id="2.30.30.40">
    <property type="entry name" value="SH3 Domains"/>
    <property type="match status" value="1"/>
</dbReference>
<keyword evidence="2" id="KW-0597">Phosphoprotein</keyword>
<dbReference type="InterPro" id="IPR001849">
    <property type="entry name" value="PH_domain"/>
</dbReference>
<evidence type="ECO:0000256" key="1">
    <source>
        <dbReference type="ARBA" id="ARBA00022443"/>
    </source>
</evidence>
<dbReference type="InterPro" id="IPR036028">
    <property type="entry name" value="SH3-like_dom_sf"/>
</dbReference>
<protein>
    <submittedName>
        <fullName evidence="8">Uncharacterized protein</fullName>
    </submittedName>
</protein>
<feature type="compositionally biased region" description="Polar residues" evidence="4">
    <location>
        <begin position="444"/>
        <end position="462"/>
    </location>
</feature>
<dbReference type="Pfam" id="PF07647">
    <property type="entry name" value="SAM_2"/>
    <property type="match status" value="1"/>
</dbReference>